<reference evidence="7" key="1">
    <citation type="submission" date="2015-04" db="UniProtKB">
        <authorList>
            <consortium name="EnsemblPlants"/>
        </authorList>
    </citation>
    <scope>IDENTIFICATION</scope>
</reference>
<feature type="signal peptide" evidence="5">
    <location>
        <begin position="1"/>
        <end position="23"/>
    </location>
</feature>
<dbReference type="SUPFAM" id="SSF101148">
    <property type="entry name" value="Plant invertase/pectin methylesterase inhibitor"/>
    <property type="match status" value="1"/>
</dbReference>
<evidence type="ECO:0000256" key="2">
    <source>
        <dbReference type="ARBA" id="ARBA00023157"/>
    </source>
</evidence>
<evidence type="ECO:0000259" key="6">
    <source>
        <dbReference type="SMART" id="SM00856"/>
    </source>
</evidence>
<dbReference type="GO" id="GO:0005576">
    <property type="term" value="C:extracellular region"/>
    <property type="evidence" value="ECO:0007669"/>
    <property type="project" value="UniProtKB-ARBA"/>
</dbReference>
<dbReference type="NCBIfam" id="TIGR01614">
    <property type="entry name" value="PME_inhib"/>
    <property type="match status" value="1"/>
</dbReference>
<protein>
    <recommendedName>
        <fullName evidence="6">Pectinesterase inhibitor domain-containing protein</fullName>
    </recommendedName>
</protein>
<sequence>MALRFMLLLGACLLGCNLRHLEANPSSPTVTRGMPPNHAASWNREGQGGLAQSGGRVTQIDRGFTMVSSHGIFNAFFLFAVALVVASQAQHATNADSFMSGACKIFAGSSSGVISVTFCMDALGSDSRSLSASHYSDLAIIAIDLLTSNTMSTKAKIDNILKDDGNGLKPGDATTVCFQSSQAAYASVLQGQLGIFYNVQAGRFPEAMSALEKAANMVEEYEKGFGKSNVKSLLTTENHDSFELAKLGALLLNEEH</sequence>
<keyword evidence="1 5" id="KW-0732">Signal</keyword>
<evidence type="ECO:0000313" key="7">
    <source>
        <dbReference type="EnsemblPlants" id="OGLUM11G01690.1"/>
    </source>
</evidence>
<dbReference type="GO" id="GO:0004857">
    <property type="term" value="F:enzyme inhibitor activity"/>
    <property type="evidence" value="ECO:0007669"/>
    <property type="project" value="InterPro"/>
</dbReference>
<dbReference type="STRING" id="40148.A0A0E0BEW9"/>
<dbReference type="AlphaFoldDB" id="A0A0E0BEW9"/>
<evidence type="ECO:0000256" key="4">
    <source>
        <dbReference type="SAM" id="MobiDB-lite"/>
    </source>
</evidence>
<dbReference type="InterPro" id="IPR035513">
    <property type="entry name" value="Invertase/methylesterase_inhib"/>
</dbReference>
<proteinExistence type="inferred from homology"/>
<evidence type="ECO:0000313" key="8">
    <source>
        <dbReference type="Proteomes" id="UP000026961"/>
    </source>
</evidence>
<comment type="similarity">
    <text evidence="3">Belongs to the PMEI family.</text>
</comment>
<reference evidence="7" key="2">
    <citation type="submission" date="2018-05" db="EMBL/GenBank/DDBJ databases">
        <title>OgluRS3 (Oryza glumaepatula Reference Sequence Version 3).</title>
        <authorList>
            <person name="Zhang J."/>
            <person name="Kudrna D."/>
            <person name="Lee S."/>
            <person name="Talag J."/>
            <person name="Welchert J."/>
            <person name="Wing R.A."/>
        </authorList>
    </citation>
    <scope>NUCLEOTIDE SEQUENCE [LARGE SCALE GENOMIC DNA]</scope>
</reference>
<evidence type="ECO:0000256" key="5">
    <source>
        <dbReference type="SAM" id="SignalP"/>
    </source>
</evidence>
<name>A0A0E0BEW9_9ORYZ</name>
<dbReference type="PANTHER" id="PTHR35357:SF23">
    <property type="entry name" value="PECTINESTERASE INHIBITOR DOMAIN-CONTAINING PROTEIN"/>
    <property type="match status" value="1"/>
</dbReference>
<dbReference type="SMART" id="SM00856">
    <property type="entry name" value="PMEI"/>
    <property type="match status" value="1"/>
</dbReference>
<feature type="region of interest" description="Disordered" evidence="4">
    <location>
        <begin position="26"/>
        <end position="48"/>
    </location>
</feature>
<organism evidence="7">
    <name type="scientific">Oryza glumipatula</name>
    <dbReference type="NCBI Taxonomy" id="40148"/>
    <lineage>
        <taxon>Eukaryota</taxon>
        <taxon>Viridiplantae</taxon>
        <taxon>Streptophyta</taxon>
        <taxon>Embryophyta</taxon>
        <taxon>Tracheophyta</taxon>
        <taxon>Spermatophyta</taxon>
        <taxon>Magnoliopsida</taxon>
        <taxon>Liliopsida</taxon>
        <taxon>Poales</taxon>
        <taxon>Poaceae</taxon>
        <taxon>BOP clade</taxon>
        <taxon>Oryzoideae</taxon>
        <taxon>Oryzeae</taxon>
        <taxon>Oryzinae</taxon>
        <taxon>Oryza</taxon>
    </lineage>
</organism>
<dbReference type="Proteomes" id="UP000026961">
    <property type="component" value="Chromosome 11"/>
</dbReference>
<evidence type="ECO:0000256" key="1">
    <source>
        <dbReference type="ARBA" id="ARBA00022729"/>
    </source>
</evidence>
<feature type="domain" description="Pectinesterase inhibitor" evidence="6">
    <location>
        <begin position="94"/>
        <end position="251"/>
    </location>
</feature>
<evidence type="ECO:0000256" key="3">
    <source>
        <dbReference type="ARBA" id="ARBA00038471"/>
    </source>
</evidence>
<keyword evidence="8" id="KW-1185">Reference proteome</keyword>
<feature type="chain" id="PRO_5002354809" description="Pectinesterase inhibitor domain-containing protein" evidence="5">
    <location>
        <begin position="24"/>
        <end position="256"/>
    </location>
</feature>
<keyword evidence="2" id="KW-1015">Disulfide bond</keyword>
<dbReference type="Gramene" id="OGLUM11G01690.1">
    <property type="protein sequence ID" value="OGLUM11G01690.1"/>
    <property type="gene ID" value="OGLUM11G01690"/>
</dbReference>
<dbReference type="CDD" id="cd15795">
    <property type="entry name" value="PMEI-Pla_a_1_like"/>
    <property type="match status" value="1"/>
</dbReference>
<dbReference type="InterPro" id="IPR006501">
    <property type="entry name" value="Pectinesterase_inhib_dom"/>
</dbReference>
<accession>A0A0E0BEW9</accession>
<dbReference type="InterPro" id="IPR034088">
    <property type="entry name" value="Pla_a_1-like"/>
</dbReference>
<dbReference type="HOGENOM" id="CLU_033761_6_0_1"/>
<dbReference type="FunFam" id="1.20.140.40:FF:000002">
    <property type="entry name" value="Putative invertase inhibitor"/>
    <property type="match status" value="1"/>
</dbReference>
<dbReference type="EnsemblPlants" id="OGLUM11G01690.1">
    <property type="protein sequence ID" value="OGLUM11G01690.1"/>
    <property type="gene ID" value="OGLUM11G01690"/>
</dbReference>
<dbReference type="Gene3D" id="1.20.140.40">
    <property type="entry name" value="Invertase/pectin methylesterase inhibitor family protein"/>
    <property type="match status" value="1"/>
</dbReference>
<dbReference type="PANTHER" id="PTHR35357">
    <property type="entry name" value="OS02G0537100 PROTEIN"/>
    <property type="match status" value="1"/>
</dbReference>